<feature type="transmembrane region" description="Helical" evidence="7">
    <location>
        <begin position="415"/>
        <end position="436"/>
    </location>
</feature>
<sequence>MLLAPIDWAIICAYLLFSLCIGLWVARQAGKNSTQFFAAGKNMPWWLLGVSMVATTFSTDTPNLVSNIVRTDGVSGNWVWWAFLLTGMLTVFVYANLWKRSGVLTDVEFYELRYSGKMAAFLRGFRAVYLGFFFNVVIMATVSLAAIKISGVLMGLTPVQTVVITGVVTVIYSSLGGLKGVLLTDFFQFFLAIGGSLIAAYVALDHPEVGGFEGLLNHKEVVTQLNILPDFSDPSQAIGIFIIPLAIQWWSVYYPGAEPGGGGYIAQRMFAAKDENNSIAAVFFFNAVHYAIRPWPWIIVGLCSIIVFPDIAAMKEAFPDAASVADNDMGYPAMLTFIPTGWLGVVVASLTAAYMSTISTHLNWGSSYLVNDFYKRFVRPESSEKELVRMGRISTAVLMVIAGFLALYLKNALDSFQIILQIGAGTGLLFILRWFWWRINAASEVAAMVISFAVAMYFQFAHVHTGLPELTSWQELIAGVVITTIGWLLVTLYTRPTDKETLVNFCEVARPGGPGWQKVIEEAEAEDNDLEPLQDEAWRVPQGILCMALGSVAVYGTLFATGYWIYGRWILASIITLISIAASGYLFKSWRKLIQIRPEDEEELFEE</sequence>
<keyword evidence="3 7" id="KW-0812">Transmembrane</keyword>
<reference evidence="8 9" key="1">
    <citation type="submission" date="2020-02" db="EMBL/GenBank/DDBJ databases">
        <title>Aliifodinibius halophilus 2W32, complete genome.</title>
        <authorList>
            <person name="Li Y."/>
            <person name="Wu S."/>
        </authorList>
    </citation>
    <scope>NUCLEOTIDE SEQUENCE [LARGE SCALE GENOMIC DNA]</scope>
    <source>
        <strain evidence="8 9">2W32</strain>
    </source>
</reference>
<dbReference type="Proteomes" id="UP000479132">
    <property type="component" value="Unassembled WGS sequence"/>
</dbReference>
<dbReference type="InterPro" id="IPR038377">
    <property type="entry name" value="Na/Glc_symporter_sf"/>
</dbReference>
<feature type="transmembrane region" description="Helical" evidence="7">
    <location>
        <begin position="186"/>
        <end position="204"/>
    </location>
</feature>
<protein>
    <submittedName>
        <fullName evidence="8">Na+:solute symporter</fullName>
    </submittedName>
</protein>
<feature type="transmembrane region" description="Helical" evidence="7">
    <location>
        <begin position="476"/>
        <end position="494"/>
    </location>
</feature>
<dbReference type="EMBL" id="JAALLS010000009">
    <property type="protein sequence ID" value="NGP88368.1"/>
    <property type="molecule type" value="Genomic_DNA"/>
</dbReference>
<feature type="transmembrane region" description="Helical" evidence="7">
    <location>
        <begin position="569"/>
        <end position="587"/>
    </location>
</feature>
<dbReference type="InterPro" id="IPR001734">
    <property type="entry name" value="Na/solute_symporter"/>
</dbReference>
<dbReference type="PANTHER" id="PTHR11819:SF77">
    <property type="entry name" value="SODIUM_GLUCOSE COTRANSPORT PROTEIN"/>
    <property type="match status" value="1"/>
</dbReference>
<feature type="transmembrane region" description="Helical" evidence="7">
    <location>
        <begin position="295"/>
        <end position="313"/>
    </location>
</feature>
<feature type="transmembrane region" description="Helical" evidence="7">
    <location>
        <begin position="127"/>
        <end position="147"/>
    </location>
</feature>
<dbReference type="Pfam" id="PF00474">
    <property type="entry name" value="SSF"/>
    <property type="match status" value="1"/>
</dbReference>
<name>A0A6M1SWW8_9BACT</name>
<feature type="transmembrane region" description="Helical" evidence="7">
    <location>
        <begin position="390"/>
        <end position="409"/>
    </location>
</feature>
<feature type="transmembrane region" description="Helical" evidence="7">
    <location>
        <begin position="445"/>
        <end position="464"/>
    </location>
</feature>
<feature type="transmembrane region" description="Helical" evidence="7">
    <location>
        <begin position="544"/>
        <end position="563"/>
    </location>
</feature>
<evidence type="ECO:0000256" key="2">
    <source>
        <dbReference type="ARBA" id="ARBA00006434"/>
    </source>
</evidence>
<dbReference type="PROSITE" id="PS50283">
    <property type="entry name" value="NA_SOLUT_SYMP_3"/>
    <property type="match status" value="1"/>
</dbReference>
<comment type="subcellular location">
    <subcellularLocation>
        <location evidence="1">Membrane</location>
        <topology evidence="1">Multi-pass membrane protein</topology>
    </subcellularLocation>
</comment>
<evidence type="ECO:0000256" key="4">
    <source>
        <dbReference type="ARBA" id="ARBA00022989"/>
    </source>
</evidence>
<evidence type="ECO:0000256" key="5">
    <source>
        <dbReference type="ARBA" id="ARBA00023136"/>
    </source>
</evidence>
<gene>
    <name evidence="8" type="ORF">G3569_08365</name>
</gene>
<dbReference type="CDD" id="cd11477">
    <property type="entry name" value="SLC5sbd_u1"/>
    <property type="match status" value="1"/>
</dbReference>
<proteinExistence type="inferred from homology"/>
<evidence type="ECO:0000313" key="8">
    <source>
        <dbReference type="EMBL" id="NGP88368.1"/>
    </source>
</evidence>
<evidence type="ECO:0000256" key="6">
    <source>
        <dbReference type="RuleBase" id="RU362091"/>
    </source>
</evidence>
<feature type="transmembrane region" description="Helical" evidence="7">
    <location>
        <begin position="153"/>
        <end position="174"/>
    </location>
</feature>
<dbReference type="RefSeq" id="WP_165268021.1">
    <property type="nucleotide sequence ID" value="NZ_JAALLS010000009.1"/>
</dbReference>
<accession>A0A6M1SWW8</accession>
<feature type="transmembrane region" description="Helical" evidence="7">
    <location>
        <begin position="6"/>
        <end position="26"/>
    </location>
</feature>
<feature type="transmembrane region" description="Helical" evidence="7">
    <location>
        <begin position="38"/>
        <end position="58"/>
    </location>
</feature>
<dbReference type="Gene3D" id="1.20.1730.10">
    <property type="entry name" value="Sodium/glucose cotransporter"/>
    <property type="match status" value="1"/>
</dbReference>
<dbReference type="PANTHER" id="PTHR11819">
    <property type="entry name" value="SOLUTE CARRIER FAMILY 5"/>
    <property type="match status" value="1"/>
</dbReference>
<feature type="transmembrane region" description="Helical" evidence="7">
    <location>
        <begin position="78"/>
        <end position="97"/>
    </location>
</feature>
<organism evidence="8 9">
    <name type="scientific">Fodinibius halophilus</name>
    <dbReference type="NCBI Taxonomy" id="1736908"/>
    <lineage>
        <taxon>Bacteria</taxon>
        <taxon>Pseudomonadati</taxon>
        <taxon>Balneolota</taxon>
        <taxon>Balneolia</taxon>
        <taxon>Balneolales</taxon>
        <taxon>Balneolaceae</taxon>
        <taxon>Fodinibius</taxon>
    </lineage>
</organism>
<evidence type="ECO:0000256" key="1">
    <source>
        <dbReference type="ARBA" id="ARBA00004141"/>
    </source>
</evidence>
<comment type="similarity">
    <text evidence="2 6">Belongs to the sodium:solute symporter (SSF) (TC 2.A.21) family.</text>
</comment>
<evidence type="ECO:0000256" key="7">
    <source>
        <dbReference type="SAM" id="Phobius"/>
    </source>
</evidence>
<keyword evidence="9" id="KW-1185">Reference proteome</keyword>
<evidence type="ECO:0000256" key="3">
    <source>
        <dbReference type="ARBA" id="ARBA00022692"/>
    </source>
</evidence>
<dbReference type="GO" id="GO:0005412">
    <property type="term" value="F:D-glucose:sodium symporter activity"/>
    <property type="evidence" value="ECO:0007669"/>
    <property type="project" value="TreeGrafter"/>
</dbReference>
<keyword evidence="5 7" id="KW-0472">Membrane</keyword>
<feature type="transmembrane region" description="Helical" evidence="7">
    <location>
        <begin position="334"/>
        <end position="355"/>
    </location>
</feature>
<evidence type="ECO:0000313" key="9">
    <source>
        <dbReference type="Proteomes" id="UP000479132"/>
    </source>
</evidence>
<dbReference type="AlphaFoldDB" id="A0A6M1SWW8"/>
<comment type="caution">
    <text evidence="8">The sequence shown here is derived from an EMBL/GenBank/DDBJ whole genome shotgun (WGS) entry which is preliminary data.</text>
</comment>
<dbReference type="GO" id="GO:0005886">
    <property type="term" value="C:plasma membrane"/>
    <property type="evidence" value="ECO:0007669"/>
    <property type="project" value="TreeGrafter"/>
</dbReference>
<keyword evidence="4 7" id="KW-1133">Transmembrane helix</keyword>